<evidence type="ECO:0000256" key="5">
    <source>
        <dbReference type="ARBA" id="ARBA00016086"/>
    </source>
</evidence>
<dbReference type="UniPathway" id="UPA00286"/>
<feature type="transmembrane region" description="Helical" evidence="16">
    <location>
        <begin position="12"/>
        <end position="32"/>
    </location>
</feature>
<keyword evidence="10" id="KW-0574">Periplasm</keyword>
<comment type="similarity">
    <text evidence="4">Belongs to the AlgJ family.</text>
</comment>
<keyword evidence="13" id="KW-0012">Acyltransferase</keyword>
<dbReference type="RefSeq" id="WP_138216198.1">
    <property type="nucleotide sequence ID" value="NZ_VASG01000007.1"/>
</dbReference>
<accession>A0A5R8ZXT1</accession>
<feature type="region of interest" description="Disordered" evidence="15">
    <location>
        <begin position="261"/>
        <end position="288"/>
    </location>
</feature>
<dbReference type="GO" id="GO:0042597">
    <property type="term" value="C:periplasmic space"/>
    <property type="evidence" value="ECO:0007669"/>
    <property type="project" value="UniProtKB-SubCell"/>
</dbReference>
<keyword evidence="9" id="KW-0732">Signal</keyword>
<evidence type="ECO:0000256" key="1">
    <source>
        <dbReference type="ARBA" id="ARBA00004418"/>
    </source>
</evidence>
<comment type="pathway">
    <text evidence="3">Glycan biosynthesis; alginate biosynthesis.</text>
</comment>
<organism evidence="18 19">
    <name type="scientific">Pseudomonas nitroreducens</name>
    <dbReference type="NCBI Taxonomy" id="46680"/>
    <lineage>
        <taxon>Bacteria</taxon>
        <taxon>Pseudomonadati</taxon>
        <taxon>Pseudomonadota</taxon>
        <taxon>Gammaproteobacteria</taxon>
        <taxon>Pseudomonadales</taxon>
        <taxon>Pseudomonadaceae</taxon>
        <taxon>Pseudomonas</taxon>
    </lineage>
</organism>
<feature type="domain" description="AlgX/AlgJ SGNH hydrolase-like" evidence="17">
    <location>
        <begin position="88"/>
        <end position="358"/>
    </location>
</feature>
<protein>
    <recommendedName>
        <fullName evidence="5">Probable alginate O-acetylase AlgJ</fullName>
    </recommendedName>
    <alternativeName>
        <fullName evidence="14">Alginate biosynthesis protein AlgJ</fullName>
    </alternativeName>
</protein>
<keyword evidence="7" id="KW-0997">Cell inner membrane</keyword>
<evidence type="ECO:0000256" key="11">
    <source>
        <dbReference type="ARBA" id="ARBA00022841"/>
    </source>
</evidence>
<evidence type="ECO:0000313" key="19">
    <source>
        <dbReference type="Proteomes" id="UP000307510"/>
    </source>
</evidence>
<keyword evidence="8 18" id="KW-0808">Transferase</keyword>
<keyword evidence="16" id="KW-0812">Transmembrane</keyword>
<evidence type="ECO:0000313" key="18">
    <source>
        <dbReference type="EMBL" id="TLP71080.1"/>
    </source>
</evidence>
<dbReference type="EMBL" id="VASG01000007">
    <property type="protein sequence ID" value="TLP71080.1"/>
    <property type="molecule type" value="Genomic_DNA"/>
</dbReference>
<dbReference type="InterPro" id="IPR031811">
    <property type="entry name" value="ALGX/ALGJ_SGNH-like"/>
</dbReference>
<evidence type="ECO:0000256" key="12">
    <source>
        <dbReference type="ARBA" id="ARBA00023136"/>
    </source>
</evidence>
<evidence type="ECO:0000256" key="9">
    <source>
        <dbReference type="ARBA" id="ARBA00022729"/>
    </source>
</evidence>
<dbReference type="AlphaFoldDB" id="A0A5R8ZXT1"/>
<evidence type="ECO:0000256" key="13">
    <source>
        <dbReference type="ARBA" id="ARBA00023315"/>
    </source>
</evidence>
<evidence type="ECO:0000256" key="10">
    <source>
        <dbReference type="ARBA" id="ARBA00022764"/>
    </source>
</evidence>
<keyword evidence="12 16" id="KW-0472">Membrane</keyword>
<sequence>MSVEAKRIARPLQYAYIAAFGGMLLGLAGWSLKAFPSFSAAEGTTVLNGKLAHAFEGHYDDEFPIKRLGTNLWAALDYTVFDEGRPGVVIGKDGWLFTDEEFKPAPTQQQLDDNWALVRGVQQELERRGVKLVLAIIPAKTRLYPEYVGKEQPAALHASLYTDFLQRARQAGMAAPELLETMEKAKDNGQVFLRTDTHWTPLGAEAVAQRLGESIRAGQGADLPTQSFVTEAGKSGAHKGDLLTFLPLDPLFTNLLPEEDQLQQRQTHPAEDAAGSADNSGGGDLFGDSAQPQVALVGTSYSANARWNFAGALKQALSADVINYAKEGKGPLEPMLELLQDEGFKQKPAQLLVWEFPERYLPMHSDLSQFNQDWVAQLRAAGSRDERLASNQAAAH</sequence>
<comment type="subcellular location">
    <subcellularLocation>
        <location evidence="2">Cell inner membrane</location>
        <topology evidence="2">Peripheral membrane protein</topology>
        <orientation evidence="2">Periplasmic side</orientation>
    </subcellularLocation>
    <subcellularLocation>
        <location evidence="1">Periplasm</location>
    </subcellularLocation>
</comment>
<dbReference type="GO" id="GO:0016746">
    <property type="term" value="F:acyltransferase activity"/>
    <property type="evidence" value="ECO:0007669"/>
    <property type="project" value="UniProtKB-KW"/>
</dbReference>
<evidence type="ECO:0000256" key="6">
    <source>
        <dbReference type="ARBA" id="ARBA00022475"/>
    </source>
</evidence>
<reference evidence="19" key="2">
    <citation type="submission" date="2019-06" db="EMBL/GenBank/DDBJ databases">
        <title>AzeR, a transcriptional regulator that responds to azelaic acid in Pseudomonas nitroreducens.</title>
        <authorList>
            <person name="Bez C."/>
            <person name="Javvadi S.G."/>
            <person name="Bertani I."/>
            <person name="Devescovi G."/>
            <person name="Studholme D.J."/>
            <person name="Geller A."/>
            <person name="Levy A."/>
            <person name="Venturi V."/>
        </authorList>
    </citation>
    <scope>NUCLEOTIDE SEQUENCE [LARGE SCALE GENOMIC DNA]</scope>
    <source>
        <strain evidence="19">DSM 9128</strain>
    </source>
</reference>
<keyword evidence="11" id="KW-0016">Alginate biosynthesis</keyword>
<reference evidence="18 19" key="1">
    <citation type="submission" date="2019-05" db="EMBL/GenBank/DDBJ databases">
        <authorList>
            <person name="Moore K."/>
            <person name="O'Neill P."/>
            <person name="Farbos A."/>
            <person name="Studholme D.J."/>
        </authorList>
    </citation>
    <scope>NUCLEOTIDE SEQUENCE [LARGE SCALE GENOMIC DNA]</scope>
    <source>
        <strain evidence="18 19">DSM 9128</strain>
    </source>
</reference>
<gene>
    <name evidence="18" type="ORF">FEA48_24500</name>
</gene>
<dbReference type="GO" id="GO:0005886">
    <property type="term" value="C:plasma membrane"/>
    <property type="evidence" value="ECO:0007669"/>
    <property type="project" value="UniProtKB-SubCell"/>
</dbReference>
<evidence type="ECO:0000256" key="16">
    <source>
        <dbReference type="SAM" id="Phobius"/>
    </source>
</evidence>
<evidence type="ECO:0000256" key="3">
    <source>
        <dbReference type="ARBA" id="ARBA00005182"/>
    </source>
</evidence>
<dbReference type="CDD" id="cd14442">
    <property type="entry name" value="AlgJ_like"/>
    <property type="match status" value="1"/>
</dbReference>
<evidence type="ECO:0000256" key="7">
    <source>
        <dbReference type="ARBA" id="ARBA00022519"/>
    </source>
</evidence>
<comment type="caution">
    <text evidence="18">The sequence shown here is derived from an EMBL/GenBank/DDBJ whole genome shotgun (WGS) entry which is preliminary data.</text>
</comment>
<dbReference type="Proteomes" id="UP000307510">
    <property type="component" value="Unassembled WGS sequence"/>
</dbReference>
<evidence type="ECO:0000256" key="14">
    <source>
        <dbReference type="ARBA" id="ARBA00031031"/>
    </source>
</evidence>
<name>A0A5R8ZXT1_PSENT</name>
<keyword evidence="6" id="KW-1003">Cell membrane</keyword>
<dbReference type="Pfam" id="PF16822">
    <property type="entry name" value="ALGX"/>
    <property type="match status" value="1"/>
</dbReference>
<dbReference type="InterPro" id="IPR034657">
    <property type="entry name" value="AlgJ"/>
</dbReference>
<keyword evidence="16" id="KW-1133">Transmembrane helix</keyword>
<evidence type="ECO:0000256" key="15">
    <source>
        <dbReference type="SAM" id="MobiDB-lite"/>
    </source>
</evidence>
<evidence type="ECO:0000259" key="17">
    <source>
        <dbReference type="Pfam" id="PF16822"/>
    </source>
</evidence>
<evidence type="ECO:0000256" key="2">
    <source>
        <dbReference type="ARBA" id="ARBA00004587"/>
    </source>
</evidence>
<evidence type="ECO:0000256" key="8">
    <source>
        <dbReference type="ARBA" id="ARBA00022679"/>
    </source>
</evidence>
<evidence type="ECO:0000256" key="4">
    <source>
        <dbReference type="ARBA" id="ARBA00006038"/>
    </source>
</evidence>
<proteinExistence type="inferred from homology"/>
<dbReference type="GO" id="GO:0042121">
    <property type="term" value="P:alginic acid biosynthetic process"/>
    <property type="evidence" value="ECO:0007669"/>
    <property type="project" value="UniProtKB-UniPathway"/>
</dbReference>